<evidence type="ECO:0000313" key="2">
    <source>
        <dbReference type="Proteomes" id="UP001054945"/>
    </source>
</evidence>
<gene>
    <name evidence="1" type="ORF">CEXT_595101</name>
</gene>
<organism evidence="1 2">
    <name type="scientific">Caerostris extrusa</name>
    <name type="common">Bark spider</name>
    <name type="synonym">Caerostris bankana</name>
    <dbReference type="NCBI Taxonomy" id="172846"/>
    <lineage>
        <taxon>Eukaryota</taxon>
        <taxon>Metazoa</taxon>
        <taxon>Ecdysozoa</taxon>
        <taxon>Arthropoda</taxon>
        <taxon>Chelicerata</taxon>
        <taxon>Arachnida</taxon>
        <taxon>Araneae</taxon>
        <taxon>Araneomorphae</taxon>
        <taxon>Entelegynae</taxon>
        <taxon>Araneoidea</taxon>
        <taxon>Araneidae</taxon>
        <taxon>Caerostris</taxon>
    </lineage>
</organism>
<accession>A0AAV4PIJ4</accession>
<name>A0AAV4PIJ4_CAEEX</name>
<proteinExistence type="predicted"/>
<dbReference type="EMBL" id="BPLR01004652">
    <property type="protein sequence ID" value="GIX96454.1"/>
    <property type="molecule type" value="Genomic_DNA"/>
</dbReference>
<dbReference type="Proteomes" id="UP001054945">
    <property type="component" value="Unassembled WGS sequence"/>
</dbReference>
<evidence type="ECO:0000313" key="1">
    <source>
        <dbReference type="EMBL" id="GIX96454.1"/>
    </source>
</evidence>
<protein>
    <submittedName>
        <fullName evidence="1">Uncharacterized protein</fullName>
    </submittedName>
</protein>
<keyword evidence="2" id="KW-1185">Reference proteome</keyword>
<comment type="caution">
    <text evidence="1">The sequence shown here is derived from an EMBL/GenBank/DDBJ whole genome shotgun (WGS) entry which is preliminary data.</text>
</comment>
<dbReference type="AlphaFoldDB" id="A0AAV4PIJ4"/>
<sequence>MMCISATEFPPIEKPSGFSSIAWLCAALTSGVIPADTRVRAHSENDMQPAGGQCAAFGSNDTLLACFIANR</sequence>
<reference evidence="1 2" key="1">
    <citation type="submission" date="2021-06" db="EMBL/GenBank/DDBJ databases">
        <title>Caerostris extrusa draft genome.</title>
        <authorList>
            <person name="Kono N."/>
            <person name="Arakawa K."/>
        </authorList>
    </citation>
    <scope>NUCLEOTIDE SEQUENCE [LARGE SCALE GENOMIC DNA]</scope>
</reference>